<sequence>MKIKLLSTLVVLGIITLTSCSKDDNIRPEDEPLGVLGGPDSKFRIIEVTGEASNAETYLKVVYKSSNKRVELGGKPYCNIKDTVLKSAPDIELEIIRTGYPARVYWNVVDEYVEYMRRNIPEDLLHEIHNGNFDDDYFFQKIRLIEVKL</sequence>
<evidence type="ECO:0000313" key="2">
    <source>
        <dbReference type="Proteomes" id="UP000602759"/>
    </source>
</evidence>
<comment type="caution">
    <text evidence="1">The sequence shown here is derived from an EMBL/GenBank/DDBJ whole genome shotgun (WGS) entry which is preliminary data.</text>
</comment>
<dbReference type="EMBL" id="JACOIK010000016">
    <property type="protein sequence ID" value="MBD1434969.1"/>
    <property type="molecule type" value="Genomic_DNA"/>
</dbReference>
<proteinExistence type="predicted"/>
<evidence type="ECO:0000313" key="1">
    <source>
        <dbReference type="EMBL" id="MBD1434969.1"/>
    </source>
</evidence>
<evidence type="ECO:0008006" key="3">
    <source>
        <dbReference type="Google" id="ProtNLM"/>
    </source>
</evidence>
<reference evidence="1 2" key="1">
    <citation type="submission" date="2020-08" db="EMBL/GenBank/DDBJ databases">
        <title>Sphingobacterium sp. DN00404 isolated from aquaculture water.</title>
        <authorList>
            <person name="Zhang M."/>
        </authorList>
    </citation>
    <scope>NUCLEOTIDE SEQUENCE [LARGE SCALE GENOMIC DNA]</scope>
    <source>
        <strain evidence="1 2">DN00404</strain>
    </source>
</reference>
<protein>
    <recommendedName>
        <fullName evidence="3">Lipoprotein</fullName>
    </recommendedName>
</protein>
<keyword evidence="2" id="KW-1185">Reference proteome</keyword>
<gene>
    <name evidence="1" type="ORF">H8B06_19270</name>
</gene>
<dbReference type="PROSITE" id="PS51257">
    <property type="entry name" value="PROKAR_LIPOPROTEIN"/>
    <property type="match status" value="1"/>
</dbReference>
<organism evidence="1 2">
    <name type="scientific">Sphingobacterium micropteri</name>
    <dbReference type="NCBI Taxonomy" id="2763501"/>
    <lineage>
        <taxon>Bacteria</taxon>
        <taxon>Pseudomonadati</taxon>
        <taxon>Bacteroidota</taxon>
        <taxon>Sphingobacteriia</taxon>
        <taxon>Sphingobacteriales</taxon>
        <taxon>Sphingobacteriaceae</taxon>
        <taxon>Sphingobacterium</taxon>
    </lineage>
</organism>
<accession>A0ABR7YUE1</accession>
<name>A0ABR7YUE1_9SPHI</name>
<dbReference type="RefSeq" id="WP_190995819.1">
    <property type="nucleotide sequence ID" value="NZ_JACOIK010000016.1"/>
</dbReference>
<dbReference type="Proteomes" id="UP000602759">
    <property type="component" value="Unassembled WGS sequence"/>
</dbReference>